<dbReference type="Proteomes" id="UP001142055">
    <property type="component" value="Chromosome 4"/>
</dbReference>
<dbReference type="AlphaFoldDB" id="A0A9Q0LZC3"/>
<organism evidence="1 2">
    <name type="scientific">Blomia tropicalis</name>
    <name type="common">Mite</name>
    <dbReference type="NCBI Taxonomy" id="40697"/>
    <lineage>
        <taxon>Eukaryota</taxon>
        <taxon>Metazoa</taxon>
        <taxon>Ecdysozoa</taxon>
        <taxon>Arthropoda</taxon>
        <taxon>Chelicerata</taxon>
        <taxon>Arachnida</taxon>
        <taxon>Acari</taxon>
        <taxon>Acariformes</taxon>
        <taxon>Sarcoptiformes</taxon>
        <taxon>Astigmata</taxon>
        <taxon>Glycyphagoidea</taxon>
        <taxon>Echimyopodidae</taxon>
        <taxon>Blomia</taxon>
    </lineage>
</organism>
<proteinExistence type="predicted"/>
<evidence type="ECO:0000313" key="1">
    <source>
        <dbReference type="EMBL" id="KAJ6215878.1"/>
    </source>
</evidence>
<protein>
    <submittedName>
        <fullName evidence="1">Uncharacterized protein</fullName>
    </submittedName>
</protein>
<gene>
    <name evidence="1" type="ORF">RDWZM_010378</name>
</gene>
<comment type="caution">
    <text evidence="1">The sequence shown here is derived from an EMBL/GenBank/DDBJ whole genome shotgun (WGS) entry which is preliminary data.</text>
</comment>
<accession>A0A9Q0LZC3</accession>
<keyword evidence="2" id="KW-1185">Reference proteome</keyword>
<name>A0A9Q0LZC3_BLOTA</name>
<dbReference type="EMBL" id="JAPWDV010000004">
    <property type="protein sequence ID" value="KAJ6215878.1"/>
    <property type="molecule type" value="Genomic_DNA"/>
</dbReference>
<reference evidence="1" key="1">
    <citation type="submission" date="2022-12" db="EMBL/GenBank/DDBJ databases">
        <title>Genome assemblies of Blomia tropicalis.</title>
        <authorList>
            <person name="Cui Y."/>
        </authorList>
    </citation>
    <scope>NUCLEOTIDE SEQUENCE</scope>
    <source>
        <tissue evidence="1">Adult mites</tissue>
    </source>
</reference>
<sequence>MPNIEHLTLIITNETHSQIRTFVNAIRFPSLRTFTLKPIFRDWERCRQCYRCGIPIDKCFRAVYVEIIKYSPNLRSFFAFGYEWIHIFQREEQLT</sequence>
<evidence type="ECO:0000313" key="2">
    <source>
        <dbReference type="Proteomes" id="UP001142055"/>
    </source>
</evidence>